<dbReference type="EMBL" id="JACIEZ010000001">
    <property type="protein sequence ID" value="MBB4063684.1"/>
    <property type="molecule type" value="Genomic_DNA"/>
</dbReference>
<accession>A0A7W6NJN5</accession>
<name>A0A7W6NJN5_9HYPH</name>
<dbReference type="AlphaFoldDB" id="A0A7W6NJN5"/>
<comment type="caution">
    <text evidence="1">The sequence shown here is derived from an EMBL/GenBank/DDBJ whole genome shotgun (WGS) entry which is preliminary data.</text>
</comment>
<dbReference type="RefSeq" id="WP_183364852.1">
    <property type="nucleotide sequence ID" value="NZ_JACIEZ010000001.1"/>
</dbReference>
<evidence type="ECO:0008006" key="3">
    <source>
        <dbReference type="Google" id="ProtNLM"/>
    </source>
</evidence>
<evidence type="ECO:0000313" key="1">
    <source>
        <dbReference type="EMBL" id="MBB4063684.1"/>
    </source>
</evidence>
<protein>
    <recommendedName>
        <fullName evidence="3">Head-tail adaptor protein</fullName>
    </recommendedName>
</protein>
<sequence>MKAAAAIERRAVSVTLRRRSAGAYDLDGRFIDGSETSEPIKAVIQPAGGNQLRDLPEGIRTEANWMIWSRSPIAVDDRIISSSVSYRVVYVWPRAEGGFFRAALGRETR</sequence>
<proteinExistence type="predicted"/>
<organism evidence="1 2">
    <name type="scientific">Gellertiella hungarica</name>
    <dbReference type="NCBI Taxonomy" id="1572859"/>
    <lineage>
        <taxon>Bacteria</taxon>
        <taxon>Pseudomonadati</taxon>
        <taxon>Pseudomonadota</taxon>
        <taxon>Alphaproteobacteria</taxon>
        <taxon>Hyphomicrobiales</taxon>
        <taxon>Rhizobiaceae</taxon>
        <taxon>Gellertiella</taxon>
    </lineage>
</organism>
<evidence type="ECO:0000313" key="2">
    <source>
        <dbReference type="Proteomes" id="UP000528286"/>
    </source>
</evidence>
<reference evidence="1 2" key="1">
    <citation type="submission" date="2020-08" db="EMBL/GenBank/DDBJ databases">
        <title>Genomic Encyclopedia of Type Strains, Phase IV (KMG-IV): sequencing the most valuable type-strain genomes for metagenomic binning, comparative biology and taxonomic classification.</title>
        <authorList>
            <person name="Goeker M."/>
        </authorList>
    </citation>
    <scope>NUCLEOTIDE SEQUENCE [LARGE SCALE GENOMIC DNA]</scope>
    <source>
        <strain evidence="1 2">DSM 29853</strain>
    </source>
</reference>
<keyword evidence="2" id="KW-1185">Reference proteome</keyword>
<gene>
    <name evidence="1" type="ORF">GGR23_000845</name>
</gene>
<dbReference type="Proteomes" id="UP000528286">
    <property type="component" value="Unassembled WGS sequence"/>
</dbReference>